<proteinExistence type="predicted"/>
<keyword evidence="1" id="KW-1133">Transmembrane helix</keyword>
<accession>A0A4Q7P3K7</accession>
<sequence length="181" mass="20517">MNMRYSNSKQKKGSRLQGKYLWVLLGVWLLVLLPCLFYPFSYTRTLHLTGTDLAAYSSKLLTEGPEDVILELEIKKPILGTGSCTGVIKTDNMEYTFSYPTRWLSRNPQPNTAYLLFPTKSILVFGDSWSEAVITNYISDSKILCFPAQSSQDAEELLKLLSEKNNILSILADEFLNEAQE</sequence>
<keyword evidence="3" id="KW-1185">Reference proteome</keyword>
<comment type="caution">
    <text evidence="2">The sequence shown here is derived from an EMBL/GenBank/DDBJ whole genome shotgun (WGS) entry which is preliminary data.</text>
</comment>
<dbReference type="Proteomes" id="UP000292927">
    <property type="component" value="Unassembled WGS sequence"/>
</dbReference>
<evidence type="ECO:0000313" key="2">
    <source>
        <dbReference type="EMBL" id="RZS94405.1"/>
    </source>
</evidence>
<dbReference type="AlphaFoldDB" id="A0A4Q7P3K7"/>
<keyword evidence="1" id="KW-0812">Transmembrane</keyword>
<name>A0A4Q7P3K7_9FIRM</name>
<dbReference type="EMBL" id="SGXF01000004">
    <property type="protein sequence ID" value="RZS94405.1"/>
    <property type="molecule type" value="Genomic_DNA"/>
</dbReference>
<gene>
    <name evidence="2" type="ORF">EV209_2247</name>
</gene>
<evidence type="ECO:0000256" key="1">
    <source>
        <dbReference type="SAM" id="Phobius"/>
    </source>
</evidence>
<feature type="transmembrane region" description="Helical" evidence="1">
    <location>
        <begin position="20"/>
        <end position="40"/>
    </location>
</feature>
<reference evidence="2 3" key="1">
    <citation type="submission" date="2019-02" db="EMBL/GenBank/DDBJ databases">
        <title>Genomic Encyclopedia of Type Strains, Phase IV (KMG-IV): sequencing the most valuable type-strain genomes for metagenomic binning, comparative biology and taxonomic classification.</title>
        <authorList>
            <person name="Goeker M."/>
        </authorList>
    </citation>
    <scope>NUCLEOTIDE SEQUENCE [LARGE SCALE GENOMIC DNA]</scope>
    <source>
        <strain evidence="2 3">DSM 29486</strain>
    </source>
</reference>
<protein>
    <submittedName>
        <fullName evidence="2">Uncharacterized protein</fullName>
    </submittedName>
</protein>
<keyword evidence="1" id="KW-0472">Membrane</keyword>
<evidence type="ECO:0000313" key="3">
    <source>
        <dbReference type="Proteomes" id="UP000292927"/>
    </source>
</evidence>
<organism evidence="2 3">
    <name type="scientific">Cuneatibacter caecimuris</name>
    <dbReference type="NCBI Taxonomy" id="1796618"/>
    <lineage>
        <taxon>Bacteria</taxon>
        <taxon>Bacillati</taxon>
        <taxon>Bacillota</taxon>
        <taxon>Clostridia</taxon>
        <taxon>Lachnospirales</taxon>
        <taxon>Lachnospiraceae</taxon>
        <taxon>Cuneatibacter</taxon>
    </lineage>
</organism>